<keyword evidence="1" id="KW-0633">Potassium transport</keyword>
<keyword evidence="7" id="KW-1185">Reference proteome</keyword>
<dbReference type="Pfam" id="PF07885">
    <property type="entry name" value="Ion_trans_2"/>
    <property type="match status" value="1"/>
</dbReference>
<keyword evidence="4" id="KW-0812">Transmembrane</keyword>
<organism evidence="6 7">
    <name type="scientific">Tetrabaena socialis</name>
    <dbReference type="NCBI Taxonomy" id="47790"/>
    <lineage>
        <taxon>Eukaryota</taxon>
        <taxon>Viridiplantae</taxon>
        <taxon>Chlorophyta</taxon>
        <taxon>core chlorophytes</taxon>
        <taxon>Chlorophyceae</taxon>
        <taxon>CS clade</taxon>
        <taxon>Chlamydomonadales</taxon>
        <taxon>Tetrabaenaceae</taxon>
        <taxon>Tetrabaena</taxon>
    </lineage>
</organism>
<evidence type="ECO:0000256" key="3">
    <source>
        <dbReference type="SAM" id="MobiDB-lite"/>
    </source>
</evidence>
<dbReference type="EMBL" id="PGGS01000168">
    <property type="protein sequence ID" value="PNH07660.1"/>
    <property type="molecule type" value="Genomic_DNA"/>
</dbReference>
<comment type="caution">
    <text evidence="6">The sequence shown here is derived from an EMBL/GenBank/DDBJ whole genome shotgun (WGS) entry which is preliminary data.</text>
</comment>
<evidence type="ECO:0000256" key="2">
    <source>
        <dbReference type="ARBA" id="ARBA00022882"/>
    </source>
</evidence>
<evidence type="ECO:0000259" key="5">
    <source>
        <dbReference type="PROSITE" id="PS50042"/>
    </source>
</evidence>
<dbReference type="SUPFAM" id="SSF51206">
    <property type="entry name" value="cAMP-binding domain-like"/>
    <property type="match status" value="1"/>
</dbReference>
<feature type="non-terminal residue" evidence="6">
    <location>
        <position position="288"/>
    </location>
</feature>
<accession>A0A2J8A567</accession>
<keyword evidence="6" id="KW-0407">Ion channel</keyword>
<keyword evidence="2" id="KW-0851">Voltage-gated channel</keyword>
<proteinExistence type="predicted"/>
<name>A0A2J8A567_9CHLO</name>
<dbReference type="Gene3D" id="2.60.120.10">
    <property type="entry name" value="Jelly Rolls"/>
    <property type="match status" value="1"/>
</dbReference>
<sequence length="288" mass="31842">MAQQQQEGSDAPPDAAETGRGKEKHEKKPRRSIFGLPLIQPYNLFAVLWTLWMLALDVVYTAFWVPMNVAFCTKQYGNLSAGCTVSDLVGGMMYFINCLLGFQGYDKSWMTSVSWVDVTTASPVYQWYCAVYWMIVTATTTGFGDFQPRSVAEQVVANVAMMGGMIMFGVLVASIGNALSRATAAAHQAYGSRRKIMHVMEWAEHRALPSDIRKQVQAHAGQGLSRMSLRACPSSHLRQTVVVVVVALVAENMRPLRLPAGEDLCQQGDVADCFWVLQEGSVQAVRYK</sequence>
<evidence type="ECO:0000256" key="4">
    <source>
        <dbReference type="SAM" id="Phobius"/>
    </source>
</evidence>
<dbReference type="InterPro" id="IPR014710">
    <property type="entry name" value="RmlC-like_jellyroll"/>
</dbReference>
<dbReference type="InterPro" id="IPR018490">
    <property type="entry name" value="cNMP-bd_dom_sf"/>
</dbReference>
<dbReference type="InterPro" id="IPR045319">
    <property type="entry name" value="KAT/AKT"/>
</dbReference>
<dbReference type="Gene3D" id="1.10.287.70">
    <property type="match status" value="1"/>
</dbReference>
<dbReference type="GO" id="GO:0005249">
    <property type="term" value="F:voltage-gated potassium channel activity"/>
    <property type="evidence" value="ECO:0007669"/>
    <property type="project" value="InterPro"/>
</dbReference>
<feature type="transmembrane region" description="Helical" evidence="4">
    <location>
        <begin position="155"/>
        <end position="176"/>
    </location>
</feature>
<feature type="transmembrane region" description="Helical" evidence="4">
    <location>
        <begin position="85"/>
        <end position="105"/>
    </location>
</feature>
<reference evidence="6 7" key="1">
    <citation type="journal article" date="2017" name="Mol. Biol. Evol.">
        <title>The 4-celled Tetrabaena socialis nuclear genome reveals the essential components for genetic control of cell number at the origin of multicellularity in the volvocine lineage.</title>
        <authorList>
            <person name="Featherston J."/>
            <person name="Arakaki Y."/>
            <person name="Hanschen E.R."/>
            <person name="Ferris P.J."/>
            <person name="Michod R.E."/>
            <person name="Olson B.J.S.C."/>
            <person name="Nozaki H."/>
            <person name="Durand P.M."/>
        </authorList>
    </citation>
    <scope>NUCLEOTIDE SEQUENCE [LARGE SCALE GENOMIC DNA]</scope>
    <source>
        <strain evidence="6 7">NIES-571</strain>
    </source>
</reference>
<evidence type="ECO:0000313" key="6">
    <source>
        <dbReference type="EMBL" id="PNH07660.1"/>
    </source>
</evidence>
<dbReference type="AlphaFoldDB" id="A0A2J8A567"/>
<dbReference type="SUPFAM" id="SSF81324">
    <property type="entry name" value="Voltage-gated potassium channels"/>
    <property type="match status" value="1"/>
</dbReference>
<feature type="transmembrane region" description="Helical" evidence="4">
    <location>
        <begin position="44"/>
        <end position="65"/>
    </location>
</feature>
<dbReference type="PANTHER" id="PTHR45743">
    <property type="entry name" value="POTASSIUM CHANNEL AKT1"/>
    <property type="match status" value="1"/>
</dbReference>
<feature type="domain" description="Cyclic nucleotide-binding" evidence="5">
    <location>
        <begin position="249"/>
        <end position="288"/>
    </location>
</feature>
<dbReference type="InterPro" id="IPR000595">
    <property type="entry name" value="cNMP-bd_dom"/>
</dbReference>
<dbReference type="Proteomes" id="UP000236333">
    <property type="component" value="Unassembled WGS sequence"/>
</dbReference>
<keyword evidence="2" id="KW-0406">Ion transport</keyword>
<evidence type="ECO:0000256" key="1">
    <source>
        <dbReference type="ARBA" id="ARBA00022826"/>
    </source>
</evidence>
<feature type="region of interest" description="Disordered" evidence="3">
    <location>
        <begin position="1"/>
        <end position="28"/>
    </location>
</feature>
<keyword evidence="4" id="KW-0472">Membrane</keyword>
<keyword evidence="2" id="KW-0813">Transport</keyword>
<keyword evidence="1" id="KW-0631">Potassium channel</keyword>
<feature type="transmembrane region" description="Helical" evidence="4">
    <location>
        <begin position="125"/>
        <end position="143"/>
    </location>
</feature>
<keyword evidence="1" id="KW-0630">Potassium</keyword>
<keyword evidence="4" id="KW-1133">Transmembrane helix</keyword>
<dbReference type="PROSITE" id="PS50042">
    <property type="entry name" value="CNMP_BINDING_3"/>
    <property type="match status" value="1"/>
</dbReference>
<dbReference type="CDD" id="cd00038">
    <property type="entry name" value="CAP_ED"/>
    <property type="match status" value="1"/>
</dbReference>
<evidence type="ECO:0000313" key="7">
    <source>
        <dbReference type="Proteomes" id="UP000236333"/>
    </source>
</evidence>
<dbReference type="OrthoDB" id="426293at2759"/>
<protein>
    <submittedName>
        <fullName evidence="6">Potassium channel KAT1</fullName>
    </submittedName>
</protein>
<gene>
    <name evidence="6" type="ORF">TSOC_005829</name>
</gene>
<dbReference type="PANTHER" id="PTHR45743:SF2">
    <property type="entry name" value="POTASSIUM CHANNEL AKT1"/>
    <property type="match status" value="1"/>
</dbReference>
<dbReference type="GO" id="GO:0034702">
    <property type="term" value="C:monoatomic ion channel complex"/>
    <property type="evidence" value="ECO:0007669"/>
    <property type="project" value="UniProtKB-KW"/>
</dbReference>
<feature type="compositionally biased region" description="Basic and acidic residues" evidence="3">
    <location>
        <begin position="17"/>
        <end position="26"/>
    </location>
</feature>
<dbReference type="InterPro" id="IPR013099">
    <property type="entry name" value="K_chnl_dom"/>
</dbReference>